<protein>
    <submittedName>
        <fullName evidence="2">Uncharacterized protein</fullName>
    </submittedName>
</protein>
<sequence>MRPTASSAEDIGALLARSDSTGRRRRSSPVQFASPRPAGCGCGGPRRQSSFRDDIGHAASETYLVTRLTLTLLQYLG</sequence>
<evidence type="ECO:0000313" key="2">
    <source>
        <dbReference type="EMBL" id="KAF0903896.1"/>
    </source>
</evidence>
<evidence type="ECO:0000313" key="3">
    <source>
        <dbReference type="Proteomes" id="UP000479710"/>
    </source>
</evidence>
<dbReference type="EMBL" id="SPHZ02000008">
    <property type="protein sequence ID" value="KAF0903896.1"/>
    <property type="molecule type" value="Genomic_DNA"/>
</dbReference>
<reference evidence="2 3" key="1">
    <citation type="submission" date="2019-11" db="EMBL/GenBank/DDBJ databases">
        <title>Whole genome sequence of Oryza granulata.</title>
        <authorList>
            <person name="Li W."/>
        </authorList>
    </citation>
    <scope>NUCLEOTIDE SEQUENCE [LARGE SCALE GENOMIC DNA]</scope>
    <source>
        <strain evidence="3">cv. Menghai</strain>
        <tissue evidence="2">Leaf</tissue>
    </source>
</reference>
<dbReference type="AlphaFoldDB" id="A0A6G1CUQ1"/>
<proteinExistence type="predicted"/>
<feature type="region of interest" description="Disordered" evidence="1">
    <location>
        <begin position="1"/>
        <end position="50"/>
    </location>
</feature>
<comment type="caution">
    <text evidence="2">The sequence shown here is derived from an EMBL/GenBank/DDBJ whole genome shotgun (WGS) entry which is preliminary data.</text>
</comment>
<keyword evidence="3" id="KW-1185">Reference proteome</keyword>
<evidence type="ECO:0000256" key="1">
    <source>
        <dbReference type="SAM" id="MobiDB-lite"/>
    </source>
</evidence>
<dbReference type="Proteomes" id="UP000479710">
    <property type="component" value="Unassembled WGS sequence"/>
</dbReference>
<gene>
    <name evidence="2" type="ORF">E2562_029979</name>
</gene>
<accession>A0A6G1CUQ1</accession>
<name>A0A6G1CUQ1_9ORYZ</name>
<organism evidence="2 3">
    <name type="scientific">Oryza meyeriana var. granulata</name>
    <dbReference type="NCBI Taxonomy" id="110450"/>
    <lineage>
        <taxon>Eukaryota</taxon>
        <taxon>Viridiplantae</taxon>
        <taxon>Streptophyta</taxon>
        <taxon>Embryophyta</taxon>
        <taxon>Tracheophyta</taxon>
        <taxon>Spermatophyta</taxon>
        <taxon>Magnoliopsida</taxon>
        <taxon>Liliopsida</taxon>
        <taxon>Poales</taxon>
        <taxon>Poaceae</taxon>
        <taxon>BOP clade</taxon>
        <taxon>Oryzoideae</taxon>
        <taxon>Oryzeae</taxon>
        <taxon>Oryzinae</taxon>
        <taxon>Oryza</taxon>
        <taxon>Oryza meyeriana</taxon>
    </lineage>
</organism>